<sequence length="481" mass="52268">MAPKRSAPTSKSGAATKKAKPASKGAKSKSTGSPLDTVMNVASSVLNTVSDAVDVAGDLVLDDGEPAAASEALEETVDVPALKKKGKAAKSKAGETAAQVADKVQESAKPVRGKAAKALKDAQEVDVKAVADKATKAAKNTAAAVEKAAKDPENRKKAEDFMEQAESAVKKVADKVGEVLEDTLEQFGEASGITEVAENLTKKGKKQAAKKGKEVTEKAEEIKETGKRKAQEVVKEAEPATKKTRSKAKKALEPEPESEQEEDEGDEDVYIHGFSSSDGEADSSDDESDAEDLAVAEAARTVDMGSLPMVAKDDKSVQQRLKKASKKKSDKKGTLYLGRIPHGFYEDQMKEYFSQFGDVTRVRLARNRKTGASKHYAYIEMSSESVAEIVADTMNNYLLMGHLLKCHVIPSDKVHPQLWVGANKKFRKVPRARVEKMKHEKERTEEEKAKADQKLLKKERQRKKKLEAAGIDYEFDGHKQV</sequence>
<dbReference type="Proteomes" id="UP000054399">
    <property type="component" value="Unassembled WGS sequence"/>
</dbReference>
<keyword evidence="3" id="KW-0539">Nucleus</keyword>
<dbReference type="Pfam" id="PF00076">
    <property type="entry name" value="RRM_1"/>
    <property type="match status" value="1"/>
</dbReference>
<dbReference type="InterPro" id="IPR000504">
    <property type="entry name" value="RRM_dom"/>
</dbReference>
<dbReference type="InterPro" id="IPR035979">
    <property type="entry name" value="RBD_domain_sf"/>
</dbReference>
<organism evidence="7 8">
    <name type="scientific">Cryptococcus tetragattii IND107</name>
    <dbReference type="NCBI Taxonomy" id="1296105"/>
    <lineage>
        <taxon>Eukaryota</taxon>
        <taxon>Fungi</taxon>
        <taxon>Dikarya</taxon>
        <taxon>Basidiomycota</taxon>
        <taxon>Agaricomycotina</taxon>
        <taxon>Tremellomycetes</taxon>
        <taxon>Tremellales</taxon>
        <taxon>Cryptococcaceae</taxon>
        <taxon>Cryptococcus</taxon>
        <taxon>Cryptococcus gattii species complex</taxon>
    </lineage>
</organism>
<feature type="region of interest" description="Disordered" evidence="5">
    <location>
        <begin position="436"/>
        <end position="461"/>
    </location>
</feature>
<evidence type="ECO:0000256" key="5">
    <source>
        <dbReference type="SAM" id="MobiDB-lite"/>
    </source>
</evidence>
<feature type="compositionally biased region" description="Low complexity" evidence="5">
    <location>
        <begin position="1"/>
        <end position="34"/>
    </location>
</feature>
<keyword evidence="8" id="KW-1185">Reference proteome</keyword>
<name>A0ABR3BWV0_9TREE</name>
<proteinExistence type="predicted"/>
<dbReference type="PANTHER" id="PTHR46754">
    <property type="entry name" value="MKI67 FHA DOMAIN-INTERACTING NUCLEOLAR PHOSPHOPROTEIN"/>
    <property type="match status" value="1"/>
</dbReference>
<feature type="region of interest" description="Disordered" evidence="5">
    <location>
        <begin position="191"/>
        <end position="292"/>
    </location>
</feature>
<feature type="compositionally biased region" description="Basic and acidic residues" evidence="5">
    <location>
        <begin position="211"/>
        <end position="241"/>
    </location>
</feature>
<feature type="domain" description="RRM" evidence="6">
    <location>
        <begin position="333"/>
        <end position="411"/>
    </location>
</feature>
<comment type="subcellular location">
    <subcellularLocation>
        <location evidence="1">Nucleus</location>
        <location evidence="1">Nucleolus</location>
    </subcellularLocation>
</comment>
<dbReference type="PROSITE" id="PS50102">
    <property type="entry name" value="RRM"/>
    <property type="match status" value="1"/>
</dbReference>
<gene>
    <name evidence="7" type="ORF">I308_102244</name>
</gene>
<dbReference type="EMBL" id="ATAM02000003">
    <property type="protein sequence ID" value="KAL0252852.1"/>
    <property type="molecule type" value="Genomic_DNA"/>
</dbReference>
<evidence type="ECO:0000256" key="2">
    <source>
        <dbReference type="ARBA" id="ARBA00022884"/>
    </source>
</evidence>
<dbReference type="RefSeq" id="XP_066615572.1">
    <property type="nucleotide sequence ID" value="XM_066756795.1"/>
</dbReference>
<reference evidence="7 8" key="2">
    <citation type="submission" date="2024-01" db="EMBL/GenBank/DDBJ databases">
        <title>Comparative genomics of Cryptococcus and Kwoniella reveals pathogenesis evolution and contrasting modes of karyotype evolution via chromosome fusion or intercentromeric recombination.</title>
        <authorList>
            <person name="Coelho M.A."/>
            <person name="David-Palma M."/>
            <person name="Shea T."/>
            <person name="Bowers K."/>
            <person name="Mcginley-Smith S."/>
            <person name="Mohammad A.W."/>
            <person name="Gnirke A."/>
            <person name="Yurkov A.M."/>
            <person name="Nowrousian M."/>
            <person name="Sun S."/>
            <person name="Cuomo C.A."/>
            <person name="Heitman J."/>
        </authorList>
    </citation>
    <scope>NUCLEOTIDE SEQUENCE [LARGE SCALE GENOMIC DNA]</scope>
    <source>
        <strain evidence="7 8">IND107</strain>
    </source>
</reference>
<feature type="compositionally biased region" description="Acidic residues" evidence="5">
    <location>
        <begin position="279"/>
        <end position="292"/>
    </location>
</feature>
<evidence type="ECO:0000256" key="3">
    <source>
        <dbReference type="ARBA" id="ARBA00023242"/>
    </source>
</evidence>
<keyword evidence="2 4" id="KW-0694">RNA-binding</keyword>
<feature type="compositionally biased region" description="Acidic residues" evidence="5">
    <location>
        <begin position="254"/>
        <end position="268"/>
    </location>
</feature>
<dbReference type="SMART" id="SM00360">
    <property type="entry name" value="RRM"/>
    <property type="match status" value="1"/>
</dbReference>
<reference evidence="8" key="1">
    <citation type="submission" date="2015-01" db="EMBL/GenBank/DDBJ databases">
        <title>The Genome Sequence of Cryptococcus gattii MMRL2647.</title>
        <authorList>
            <consortium name="The Broad Institute Genomics Platform"/>
            <person name="Cuomo C."/>
            <person name="Litvintseva A."/>
            <person name="Chen Y."/>
            <person name="Heitman J."/>
            <person name="Sun S."/>
            <person name="Springer D."/>
            <person name="Dromer F."/>
            <person name="Young S."/>
            <person name="Zeng Q."/>
            <person name="Gargeya S."/>
            <person name="Abouelleil A."/>
            <person name="Alvarado L."/>
            <person name="Chapman S.B."/>
            <person name="Gainer-Dewar J."/>
            <person name="Goldberg J."/>
            <person name="Griggs A."/>
            <person name="Gujja S."/>
            <person name="Hansen M."/>
            <person name="Howarth C."/>
            <person name="Imamovic A."/>
            <person name="Larimer J."/>
            <person name="Murphy C."/>
            <person name="Naylor J."/>
            <person name="Pearson M."/>
            <person name="Priest M."/>
            <person name="Roberts A."/>
            <person name="Saif S."/>
            <person name="Shea T."/>
            <person name="Sykes S."/>
            <person name="Wortman J."/>
            <person name="Nusbaum C."/>
            <person name="Birren B."/>
        </authorList>
    </citation>
    <scope>NUCLEOTIDE SEQUENCE [LARGE SCALE GENOMIC DNA]</scope>
    <source>
        <strain evidence="8">IND107</strain>
    </source>
</reference>
<protein>
    <recommendedName>
        <fullName evidence="6">RRM domain-containing protein</fullName>
    </recommendedName>
</protein>
<dbReference type="SUPFAM" id="SSF54928">
    <property type="entry name" value="RNA-binding domain, RBD"/>
    <property type="match status" value="1"/>
</dbReference>
<dbReference type="GeneID" id="91989102"/>
<dbReference type="InterPro" id="IPR012677">
    <property type="entry name" value="Nucleotide-bd_a/b_plait_sf"/>
</dbReference>
<evidence type="ECO:0000313" key="8">
    <source>
        <dbReference type="Proteomes" id="UP000054399"/>
    </source>
</evidence>
<evidence type="ECO:0000256" key="1">
    <source>
        <dbReference type="ARBA" id="ARBA00004604"/>
    </source>
</evidence>
<feature type="region of interest" description="Disordered" evidence="5">
    <location>
        <begin position="84"/>
        <end position="110"/>
    </location>
</feature>
<comment type="caution">
    <text evidence="7">The sequence shown here is derived from an EMBL/GenBank/DDBJ whole genome shotgun (WGS) entry which is preliminary data.</text>
</comment>
<feature type="region of interest" description="Disordered" evidence="5">
    <location>
        <begin position="1"/>
        <end position="36"/>
    </location>
</feature>
<evidence type="ECO:0000259" key="6">
    <source>
        <dbReference type="PROSITE" id="PS50102"/>
    </source>
</evidence>
<dbReference type="Gene3D" id="3.30.70.330">
    <property type="match status" value="1"/>
</dbReference>
<evidence type="ECO:0000313" key="7">
    <source>
        <dbReference type="EMBL" id="KAL0252852.1"/>
    </source>
</evidence>
<feature type="compositionally biased region" description="Basic and acidic residues" evidence="5">
    <location>
        <begin position="436"/>
        <end position="458"/>
    </location>
</feature>
<dbReference type="CDD" id="cd12307">
    <property type="entry name" value="RRM_NIFK_like"/>
    <property type="match status" value="1"/>
</dbReference>
<evidence type="ECO:0000256" key="4">
    <source>
        <dbReference type="PROSITE-ProRule" id="PRU00176"/>
    </source>
</evidence>
<accession>A0ABR3BWV0</accession>